<comment type="function">
    <text evidence="1">Catalyzes the dephosphorylation of 2-6 carbon acid sugars in vitro.</text>
</comment>
<dbReference type="Pfam" id="PF13242">
    <property type="entry name" value="Hydrolase_like"/>
    <property type="match status" value="1"/>
</dbReference>
<dbReference type="InterPro" id="IPR006357">
    <property type="entry name" value="HAD-SF_hydro_IIA"/>
</dbReference>
<feature type="binding site" evidence="3">
    <location>
        <position position="182"/>
    </location>
    <ligand>
        <name>substrate</name>
    </ligand>
</feature>
<keyword evidence="5" id="KW-0378">Hydrolase</keyword>
<dbReference type="RefSeq" id="WP_104849895.1">
    <property type="nucleotide sequence ID" value="NZ_PKOZ01000007.1"/>
</dbReference>
<dbReference type="OrthoDB" id="9810449at2"/>
<dbReference type="Gene3D" id="3.40.50.1000">
    <property type="entry name" value="HAD superfamily/HAD-like"/>
    <property type="match status" value="2"/>
</dbReference>
<evidence type="ECO:0000256" key="1">
    <source>
        <dbReference type="PIRNR" id="PIRNR000915"/>
    </source>
</evidence>
<evidence type="ECO:0000256" key="4">
    <source>
        <dbReference type="PIRSR" id="PIRSR000915-3"/>
    </source>
</evidence>
<accession>A0A2S7MYH5</accession>
<gene>
    <name evidence="5" type="ORF">CYL18_12710</name>
</gene>
<comment type="similarity">
    <text evidence="1">Belongs to the HAD-like hydrolase superfamily. NagD family.</text>
</comment>
<dbReference type="EC" id="3.1.3.-" evidence="1"/>
<comment type="caution">
    <text evidence="5">The sequence shown here is derived from an EMBL/GenBank/DDBJ whole genome shotgun (WGS) entry which is preliminary data.</text>
</comment>
<keyword evidence="1 4" id="KW-0479">Metal-binding</keyword>
<dbReference type="PIRSF" id="PIRSF000915">
    <property type="entry name" value="PGP-type_phosphatase"/>
    <property type="match status" value="1"/>
</dbReference>
<evidence type="ECO:0000256" key="2">
    <source>
        <dbReference type="PIRSR" id="PIRSR000915-1"/>
    </source>
</evidence>
<evidence type="ECO:0000256" key="3">
    <source>
        <dbReference type="PIRSR" id="PIRSR000915-2"/>
    </source>
</evidence>
<feature type="active site" description="Proton donor" evidence="2">
    <location>
        <position position="9"/>
    </location>
</feature>
<dbReference type="PANTHER" id="PTHR19288:SF46">
    <property type="entry name" value="HALOACID DEHALOGENASE-LIKE HYDROLASE DOMAIN-CONTAINING PROTEIN 2"/>
    <property type="match status" value="1"/>
</dbReference>
<dbReference type="GO" id="GO:0046872">
    <property type="term" value="F:metal ion binding"/>
    <property type="evidence" value="ECO:0007669"/>
    <property type="project" value="UniProtKB-KW"/>
</dbReference>
<dbReference type="InterPro" id="IPR036412">
    <property type="entry name" value="HAD-like_sf"/>
</dbReference>
<feature type="active site" description="Nucleophile" evidence="2">
    <location>
        <position position="7"/>
    </location>
</feature>
<name>A0A2S7MYH5_9BACI</name>
<sequence length="257" mass="28672">MRGYIFDLDGTVYLDDKLIEGAKEAITELQNRGDQVVFLTNKSIATRMQYVEKLRELGIPVELNQVINSNYITAKYLQERLNEKEAVLVIGEQPLIDELTEMGIRITEDEKEACYVVVGWDRNFTYEKINKAYQAWLNKAKIIATNPDRTCPVDGGEIPDCGAMIGALEGATGQPIDSITGKPSRLMAEFVVTDVLMMNPADCYMIGDRLETDIKMGNEFGLKSVLVLTGITTREMLASTSYTPSYIVDSIKHVPAL</sequence>
<dbReference type="Proteomes" id="UP000239663">
    <property type="component" value="Unassembled WGS sequence"/>
</dbReference>
<dbReference type="EMBL" id="PKOZ01000007">
    <property type="protein sequence ID" value="PQD94820.1"/>
    <property type="molecule type" value="Genomic_DNA"/>
</dbReference>
<organism evidence="5 6">
    <name type="scientific">Pradoshia eiseniae</name>
    <dbReference type="NCBI Taxonomy" id="2064768"/>
    <lineage>
        <taxon>Bacteria</taxon>
        <taxon>Bacillati</taxon>
        <taxon>Bacillota</taxon>
        <taxon>Bacilli</taxon>
        <taxon>Bacillales</taxon>
        <taxon>Bacillaceae</taxon>
        <taxon>Pradoshia</taxon>
    </lineage>
</organism>
<feature type="binding site" evidence="4">
    <location>
        <position position="208"/>
    </location>
    <ligand>
        <name>Mg(2+)</name>
        <dbReference type="ChEBI" id="CHEBI:18420"/>
    </ligand>
</feature>
<dbReference type="PANTHER" id="PTHR19288">
    <property type="entry name" value="4-NITROPHENYLPHOSPHATASE-RELATED"/>
    <property type="match status" value="1"/>
</dbReference>
<evidence type="ECO:0000313" key="6">
    <source>
        <dbReference type="Proteomes" id="UP000239663"/>
    </source>
</evidence>
<dbReference type="GO" id="GO:0016791">
    <property type="term" value="F:phosphatase activity"/>
    <property type="evidence" value="ECO:0007669"/>
    <property type="project" value="TreeGrafter"/>
</dbReference>
<dbReference type="InterPro" id="IPR023214">
    <property type="entry name" value="HAD_sf"/>
</dbReference>
<dbReference type="NCBIfam" id="TIGR01460">
    <property type="entry name" value="HAD-SF-IIA"/>
    <property type="match status" value="1"/>
</dbReference>
<feature type="binding site" evidence="4">
    <location>
        <position position="9"/>
    </location>
    <ligand>
        <name>Mg(2+)</name>
        <dbReference type="ChEBI" id="CHEBI:18420"/>
    </ligand>
</feature>
<proteinExistence type="inferred from homology"/>
<dbReference type="Pfam" id="PF13344">
    <property type="entry name" value="Hydrolase_6"/>
    <property type="match status" value="1"/>
</dbReference>
<dbReference type="GO" id="GO:0005737">
    <property type="term" value="C:cytoplasm"/>
    <property type="evidence" value="ECO:0007669"/>
    <property type="project" value="TreeGrafter"/>
</dbReference>
<reference evidence="5 6" key="1">
    <citation type="submission" date="2017-12" db="EMBL/GenBank/DDBJ databases">
        <title>Taxonomic description and draft genome of Pradoshia cofamensis Gen. nov., sp. nov., a thermotolerant bacillale isolated from anterior gut of earthworm Eisenia fetida.</title>
        <authorList>
            <person name="Saha T."/>
            <person name="Chakraborty R."/>
        </authorList>
    </citation>
    <scope>NUCLEOTIDE SEQUENCE [LARGE SCALE GENOMIC DNA]</scope>
    <source>
        <strain evidence="5 6">EAG3</strain>
    </source>
</reference>
<feature type="binding site" evidence="4">
    <location>
        <position position="7"/>
    </location>
    <ligand>
        <name>Mg(2+)</name>
        <dbReference type="ChEBI" id="CHEBI:18420"/>
    </ligand>
</feature>
<protein>
    <recommendedName>
        <fullName evidence="1">Acid sugar phosphatase</fullName>
        <ecNumber evidence="1">3.1.3.-</ecNumber>
    </recommendedName>
</protein>
<dbReference type="SUPFAM" id="SSF56784">
    <property type="entry name" value="HAD-like"/>
    <property type="match status" value="1"/>
</dbReference>
<dbReference type="AlphaFoldDB" id="A0A2S7MYH5"/>
<keyword evidence="1 4" id="KW-0460">Magnesium</keyword>
<keyword evidence="6" id="KW-1185">Reference proteome</keyword>
<evidence type="ECO:0000313" key="5">
    <source>
        <dbReference type="EMBL" id="PQD94820.1"/>
    </source>
</evidence>
<comment type="cofactor">
    <cofactor evidence="4">
        <name>Mg(2+)</name>
        <dbReference type="ChEBI" id="CHEBI:18420"/>
    </cofactor>
    <text evidence="4">Divalent metal ions. Mg(2+) is the most effective.</text>
</comment>